<evidence type="ECO:0000259" key="2">
    <source>
        <dbReference type="PROSITE" id="PS50948"/>
    </source>
</evidence>
<keyword evidence="1" id="KW-1133">Transmembrane helix</keyword>
<dbReference type="PROSITE" id="PS50948">
    <property type="entry name" value="PAN"/>
    <property type="match status" value="1"/>
</dbReference>
<sequence length="538" mass="60379">DQFNAVREREKMFKDLFITRLIEIGRISPVRIASVDVSIGLAGALPNTTNANVIIVRTQLLERAPYIYSYYRPTDEPIQTPGENEEKLEDIRNLETCAELCSGKQGPDCKSFHHCQDSTCYLSKLETSDGDPVEGDVDCFHWINGVDNETFPDYPTALVYDEVVNAIVHGQFIFGFDYKNSSVGYEASASIIYQTPDPLDLVRIQFRFELRSKTLVNPDRVENGETPDECLLMCVSWREFRCETVVHQERDSKCLLSRTHFHDLNTTDFKPHEFAYVYARSYLNDYSPVLGGIALNTTGPIYTNISHLDECARFCSKETSIQCESFEWCFADKVCHLHSERYLDVVDGGNYLTGTSCIHYSKRDDQLFSRYPHQSLTTSQHHLVSSHTTPEACAKLCVEDMDEVCQSYDFCTSCVSDDYGVCSEDNEGTTNLCFLAQHHVGEPNLKLSKAVNCDHYSRDVFGDQDYASWVASQRKSNKPYTPGAMTGLAFGMIFLGILLVIGTLALVSAFKPTAVPKDLSLNIIPSRSAGSVGGESDI</sequence>
<evidence type="ECO:0000256" key="1">
    <source>
        <dbReference type="SAM" id="Phobius"/>
    </source>
</evidence>
<dbReference type="EMBL" id="JAWQEG010005806">
    <property type="protein sequence ID" value="KAK3856721.1"/>
    <property type="molecule type" value="Genomic_DNA"/>
</dbReference>
<reference evidence="3" key="1">
    <citation type="submission" date="2023-10" db="EMBL/GenBank/DDBJ databases">
        <title>Genome assemblies of two species of porcelain crab, Petrolisthes cinctipes and Petrolisthes manimaculis (Anomura: Porcellanidae).</title>
        <authorList>
            <person name="Angst P."/>
        </authorList>
    </citation>
    <scope>NUCLEOTIDE SEQUENCE</scope>
    <source>
        <strain evidence="3">PB745_01</strain>
        <tissue evidence="3">Gill</tissue>
    </source>
</reference>
<evidence type="ECO:0000313" key="3">
    <source>
        <dbReference type="EMBL" id="KAK3856721.1"/>
    </source>
</evidence>
<name>A0AAE1EP97_PETCI</name>
<feature type="non-terminal residue" evidence="3">
    <location>
        <position position="1"/>
    </location>
</feature>
<dbReference type="Pfam" id="PF00024">
    <property type="entry name" value="PAN_1"/>
    <property type="match status" value="2"/>
</dbReference>
<keyword evidence="4" id="KW-1185">Reference proteome</keyword>
<gene>
    <name evidence="3" type="ORF">Pcinc_036965</name>
</gene>
<evidence type="ECO:0000313" key="4">
    <source>
        <dbReference type="Proteomes" id="UP001286313"/>
    </source>
</evidence>
<dbReference type="AlphaFoldDB" id="A0AAE1EP97"/>
<accession>A0AAE1EP97</accession>
<keyword evidence="1" id="KW-0812">Transmembrane</keyword>
<organism evidence="3 4">
    <name type="scientific">Petrolisthes cinctipes</name>
    <name type="common">Flat porcelain crab</name>
    <dbReference type="NCBI Taxonomy" id="88211"/>
    <lineage>
        <taxon>Eukaryota</taxon>
        <taxon>Metazoa</taxon>
        <taxon>Ecdysozoa</taxon>
        <taxon>Arthropoda</taxon>
        <taxon>Crustacea</taxon>
        <taxon>Multicrustacea</taxon>
        <taxon>Malacostraca</taxon>
        <taxon>Eumalacostraca</taxon>
        <taxon>Eucarida</taxon>
        <taxon>Decapoda</taxon>
        <taxon>Pleocyemata</taxon>
        <taxon>Anomura</taxon>
        <taxon>Galatheoidea</taxon>
        <taxon>Porcellanidae</taxon>
        <taxon>Petrolisthes</taxon>
    </lineage>
</organism>
<proteinExistence type="predicted"/>
<dbReference type="Proteomes" id="UP001286313">
    <property type="component" value="Unassembled WGS sequence"/>
</dbReference>
<keyword evidence="1" id="KW-0472">Membrane</keyword>
<dbReference type="SMART" id="SM00473">
    <property type="entry name" value="PAN_AP"/>
    <property type="match status" value="4"/>
</dbReference>
<feature type="transmembrane region" description="Helical" evidence="1">
    <location>
        <begin position="484"/>
        <end position="507"/>
    </location>
</feature>
<comment type="caution">
    <text evidence="3">The sequence shown here is derived from an EMBL/GenBank/DDBJ whole genome shotgun (WGS) entry which is preliminary data.</text>
</comment>
<protein>
    <recommendedName>
        <fullName evidence="2">Apple domain-containing protein</fullName>
    </recommendedName>
</protein>
<dbReference type="InterPro" id="IPR003609">
    <property type="entry name" value="Pan_app"/>
</dbReference>
<feature type="domain" description="Apple" evidence="2">
    <location>
        <begin position="357"/>
        <end position="460"/>
    </location>
</feature>
<dbReference type="Gene3D" id="3.50.4.10">
    <property type="entry name" value="Hepatocyte Growth Factor"/>
    <property type="match status" value="4"/>
</dbReference>
<dbReference type="SUPFAM" id="SSF57414">
    <property type="entry name" value="Hairpin loop containing domain-like"/>
    <property type="match status" value="2"/>
</dbReference>